<gene>
    <name evidence="7" type="ORF">A3F84_27500</name>
</gene>
<keyword evidence="4" id="KW-0456">Lyase</keyword>
<evidence type="ECO:0000313" key="8">
    <source>
        <dbReference type="Proteomes" id="UP000178606"/>
    </source>
</evidence>
<evidence type="ECO:0000256" key="1">
    <source>
        <dbReference type="ARBA" id="ARBA00001933"/>
    </source>
</evidence>
<evidence type="ECO:0000256" key="5">
    <source>
        <dbReference type="PIRSR" id="PIRSR017617-1"/>
    </source>
</evidence>
<dbReference type="PANTHER" id="PTHR48097:SF9">
    <property type="entry name" value="L-THREONINE ALDOLASE"/>
    <property type="match status" value="1"/>
</dbReference>
<keyword evidence="3" id="KW-0663">Pyridoxal phosphate</keyword>
<dbReference type="GO" id="GO:0008732">
    <property type="term" value="F:L-allo-threonine aldolase activity"/>
    <property type="evidence" value="ECO:0007669"/>
    <property type="project" value="TreeGrafter"/>
</dbReference>
<dbReference type="InterPro" id="IPR015424">
    <property type="entry name" value="PyrdxlP-dep_Trfase"/>
</dbReference>
<dbReference type="InterPro" id="IPR015421">
    <property type="entry name" value="PyrdxlP-dep_Trfase_major"/>
</dbReference>
<dbReference type="GO" id="GO:0006567">
    <property type="term" value="P:L-threonine catabolic process"/>
    <property type="evidence" value="ECO:0007669"/>
    <property type="project" value="TreeGrafter"/>
</dbReference>
<evidence type="ECO:0000259" key="6">
    <source>
        <dbReference type="Pfam" id="PF01212"/>
    </source>
</evidence>
<proteinExistence type="inferred from homology"/>
<dbReference type="Gene3D" id="3.90.1150.10">
    <property type="entry name" value="Aspartate Aminotransferase, domain 1"/>
    <property type="match status" value="1"/>
</dbReference>
<evidence type="ECO:0000256" key="3">
    <source>
        <dbReference type="ARBA" id="ARBA00022898"/>
    </source>
</evidence>
<evidence type="ECO:0000256" key="4">
    <source>
        <dbReference type="ARBA" id="ARBA00023239"/>
    </source>
</evidence>
<evidence type="ECO:0000313" key="7">
    <source>
        <dbReference type="EMBL" id="OGG43855.1"/>
    </source>
</evidence>
<dbReference type="FunFam" id="3.40.640.10:FF:000030">
    <property type="entry name" value="Low-specificity L-threonine aldolase"/>
    <property type="match status" value="1"/>
</dbReference>
<dbReference type="Pfam" id="PF01212">
    <property type="entry name" value="Beta_elim_lyase"/>
    <property type="match status" value="1"/>
</dbReference>
<dbReference type="Proteomes" id="UP000178606">
    <property type="component" value="Unassembled WGS sequence"/>
</dbReference>
<dbReference type="SUPFAM" id="SSF53383">
    <property type="entry name" value="PLP-dependent transferases"/>
    <property type="match status" value="1"/>
</dbReference>
<protein>
    <submittedName>
        <fullName evidence="7">Threonine aldolase</fullName>
    </submittedName>
</protein>
<dbReference type="EMBL" id="MFKF01000424">
    <property type="protein sequence ID" value="OGG43855.1"/>
    <property type="molecule type" value="Genomic_DNA"/>
</dbReference>
<dbReference type="GO" id="GO:0006545">
    <property type="term" value="P:glycine biosynthetic process"/>
    <property type="evidence" value="ECO:0007669"/>
    <property type="project" value="TreeGrafter"/>
</dbReference>
<dbReference type="InterPro" id="IPR001597">
    <property type="entry name" value="ArAA_b-elim_lyase/Thr_aldolase"/>
</dbReference>
<dbReference type="InterPro" id="IPR023603">
    <property type="entry name" value="Low_specificity_L-TA-like"/>
</dbReference>
<dbReference type="PANTHER" id="PTHR48097">
    <property type="entry name" value="L-THREONINE ALDOLASE-RELATED"/>
    <property type="match status" value="1"/>
</dbReference>
<dbReference type="InterPro" id="IPR015422">
    <property type="entry name" value="PyrdxlP-dep_Trfase_small"/>
</dbReference>
<dbReference type="NCBIfam" id="NF041359">
    <property type="entry name" value="GntG_guanitoxin"/>
    <property type="match status" value="1"/>
</dbReference>
<comment type="similarity">
    <text evidence="2">Belongs to the threonine aldolase family.</text>
</comment>
<comment type="caution">
    <text evidence="7">The sequence shown here is derived from an EMBL/GenBank/DDBJ whole genome shotgun (WGS) entry which is preliminary data.</text>
</comment>
<dbReference type="FunFam" id="3.90.1150.10:FF:000041">
    <property type="entry name" value="Low-specificity L-threonine aldolase"/>
    <property type="match status" value="1"/>
</dbReference>
<reference evidence="7 8" key="1">
    <citation type="journal article" date="2016" name="Nat. Commun.">
        <title>Thousands of microbial genomes shed light on interconnected biogeochemical processes in an aquifer system.</title>
        <authorList>
            <person name="Anantharaman K."/>
            <person name="Brown C.T."/>
            <person name="Hug L.A."/>
            <person name="Sharon I."/>
            <person name="Castelle C.J."/>
            <person name="Probst A.J."/>
            <person name="Thomas B.C."/>
            <person name="Singh A."/>
            <person name="Wilkins M.J."/>
            <person name="Karaoz U."/>
            <person name="Brodie E.L."/>
            <person name="Williams K.H."/>
            <person name="Hubbard S.S."/>
            <person name="Banfield J.F."/>
        </authorList>
    </citation>
    <scope>NUCLEOTIDE SEQUENCE [LARGE SCALE GENOMIC DNA]</scope>
    <source>
        <strain evidence="8">RIFCSPLOWO2_12_FULL_64_10</strain>
    </source>
</reference>
<feature type="domain" description="Aromatic amino acid beta-eliminating lyase/threonine aldolase" evidence="6">
    <location>
        <begin position="7"/>
        <end position="288"/>
    </location>
</feature>
<name>A0A1F6C3V4_HANXR</name>
<sequence length="351" mass="37624">MPQVRIDLYSDTASRPSLEMRQFMCAAEVGDEQKGEDPTTTELQRMACELLGKEAAVFLPSGTMCNQISFAAHCRPGDLILLERTAHPLIAEAGGSAVICGAIPYPIDGKNGMFTARQVRETIWQSSRHRPPFRLVSVEQTTNMGGGRVWPLKQTQEVCQAAHDCGALAHMDGARLLNAAVASGVPAKEFAASFDSVWLDLSKGLGAPVGGVLAGPADFIDRAWQWKHRLGGAMRQSGVIAAGGIFALCHNVARLADDHENARLFARLIARSKAVDIDPDTVETNIVRFGVEKTGLTALSFIDRLLAETGVRLSPHGRTTCRAVTHIDISRAQAEEAGQAVCAVADKCAKA</sequence>
<dbReference type="GO" id="GO:0005829">
    <property type="term" value="C:cytosol"/>
    <property type="evidence" value="ECO:0007669"/>
    <property type="project" value="TreeGrafter"/>
</dbReference>
<dbReference type="Gene3D" id="3.40.640.10">
    <property type="entry name" value="Type I PLP-dependent aspartate aminotransferase-like (Major domain)"/>
    <property type="match status" value="1"/>
</dbReference>
<dbReference type="AlphaFoldDB" id="A0A1F6C3V4"/>
<organism evidence="7 8">
    <name type="scientific">Handelsmanbacteria sp. (strain RIFCSPLOWO2_12_FULL_64_10)</name>
    <dbReference type="NCBI Taxonomy" id="1817868"/>
    <lineage>
        <taxon>Bacteria</taxon>
        <taxon>Candidatus Handelsmaniibacteriota</taxon>
    </lineage>
</organism>
<accession>A0A1F6C3V4</accession>
<comment type="cofactor">
    <cofactor evidence="1">
        <name>pyridoxal 5'-phosphate</name>
        <dbReference type="ChEBI" id="CHEBI:597326"/>
    </cofactor>
</comment>
<evidence type="ECO:0000256" key="2">
    <source>
        <dbReference type="ARBA" id="ARBA00006966"/>
    </source>
</evidence>
<dbReference type="PIRSF" id="PIRSF017617">
    <property type="entry name" value="Thr_aldolase"/>
    <property type="match status" value="1"/>
</dbReference>
<feature type="modified residue" description="N6-(pyridoxal phosphate)lysine" evidence="5">
    <location>
        <position position="203"/>
    </location>
</feature>